<evidence type="ECO:0000256" key="1">
    <source>
        <dbReference type="SAM" id="MobiDB-lite"/>
    </source>
</evidence>
<evidence type="ECO:0000313" key="2">
    <source>
        <dbReference type="EMBL" id="WOO83995.1"/>
    </source>
</evidence>
<sequence>MVFFEALVIAGAVGAIVHHRHSEEARRFGVRPPLDYMSATEAASVPLVPRRAVDVVACLGAYRGPPVGNYPLCVVGSYVAYKRHKGTSEDDLPAKLEVLEATLPHYAAVFSTVRQWNGLPPSRVLQPPMPAPPRLAPELRNSGSLASLMPTSAPDRDQLPPYTPADEARAQYLGIHHGRAVHRARAASYHKQLCIPARNDMVIIESILLIGALTVVAHNIHERQQIAKAQFGVAPPHPDHQKKSWRGIPCIPKCSSDVVRLLRGYTGPPDGPYPRAVLDKYIEYKRSRGTGDDELGHKLDVLEKQLAQFAPAFYAVREDYRLRESTALPPSPASRRLSRLSTVSDSLRPSVSLSPGKTGDWGTMVGGTRRSDSNKGKLSPTPTSPGASSSSTGGGKGKNEIPPPYTADDEVRAHRMEVFNGQAVTRVEGTL</sequence>
<name>A0AAF0YC58_9TREE</name>
<gene>
    <name evidence="2" type="ORF">LOC62_05G007511</name>
</gene>
<protein>
    <submittedName>
        <fullName evidence="2">Uncharacterized protein</fullName>
    </submittedName>
</protein>
<proteinExistence type="predicted"/>
<feature type="region of interest" description="Disordered" evidence="1">
    <location>
        <begin position="326"/>
        <end position="414"/>
    </location>
</feature>
<feature type="region of interest" description="Disordered" evidence="1">
    <location>
        <begin position="127"/>
        <end position="163"/>
    </location>
</feature>
<accession>A0AAF0YC58</accession>
<evidence type="ECO:0000313" key="3">
    <source>
        <dbReference type="Proteomes" id="UP000827549"/>
    </source>
</evidence>
<dbReference type="EMBL" id="CP086718">
    <property type="protein sequence ID" value="WOO83995.1"/>
    <property type="molecule type" value="Genomic_DNA"/>
</dbReference>
<keyword evidence="3" id="KW-1185">Reference proteome</keyword>
<dbReference type="GeneID" id="87810684"/>
<feature type="compositionally biased region" description="Polar residues" evidence="1">
    <location>
        <begin position="342"/>
        <end position="355"/>
    </location>
</feature>
<reference evidence="2" key="1">
    <citation type="submission" date="2023-10" db="EMBL/GenBank/DDBJ databases">
        <authorList>
            <person name="Noh H."/>
        </authorList>
    </citation>
    <scope>NUCLEOTIDE SEQUENCE</scope>
    <source>
        <strain evidence="2">DUCC4014</strain>
    </source>
</reference>
<dbReference type="Proteomes" id="UP000827549">
    <property type="component" value="Chromosome 5"/>
</dbReference>
<organism evidence="2 3">
    <name type="scientific">Vanrija pseudolonga</name>
    <dbReference type="NCBI Taxonomy" id="143232"/>
    <lineage>
        <taxon>Eukaryota</taxon>
        <taxon>Fungi</taxon>
        <taxon>Dikarya</taxon>
        <taxon>Basidiomycota</taxon>
        <taxon>Agaricomycotina</taxon>
        <taxon>Tremellomycetes</taxon>
        <taxon>Trichosporonales</taxon>
        <taxon>Trichosporonaceae</taxon>
        <taxon>Vanrija</taxon>
    </lineage>
</organism>
<feature type="compositionally biased region" description="Low complexity" evidence="1">
    <location>
        <begin position="379"/>
        <end position="391"/>
    </location>
</feature>
<dbReference type="RefSeq" id="XP_062630021.1">
    <property type="nucleotide sequence ID" value="XM_062774037.1"/>
</dbReference>
<dbReference type="AlphaFoldDB" id="A0AAF0YC58"/>